<evidence type="ECO:0000256" key="1">
    <source>
        <dbReference type="ARBA" id="ARBA00009437"/>
    </source>
</evidence>
<dbReference type="InterPro" id="IPR000847">
    <property type="entry name" value="LysR_HTH_N"/>
</dbReference>
<dbReference type="InterPro" id="IPR058163">
    <property type="entry name" value="LysR-type_TF_proteobact-type"/>
</dbReference>
<dbReference type="AlphaFoldDB" id="A0A679IP12"/>
<reference evidence="7" key="1">
    <citation type="submission" date="2019-12" db="EMBL/GenBank/DDBJ databases">
        <authorList>
            <person name="Cremers G."/>
        </authorList>
    </citation>
    <scope>NUCLEOTIDE SEQUENCE</scope>
    <source>
        <strain evidence="7">Vvax</strain>
    </source>
</reference>
<dbReference type="Gene3D" id="3.40.190.290">
    <property type="match status" value="1"/>
</dbReference>
<evidence type="ECO:0000256" key="2">
    <source>
        <dbReference type="ARBA" id="ARBA00023015"/>
    </source>
</evidence>
<dbReference type="InterPro" id="IPR036390">
    <property type="entry name" value="WH_DNA-bd_sf"/>
</dbReference>
<dbReference type="GO" id="GO:0003700">
    <property type="term" value="F:DNA-binding transcription factor activity"/>
    <property type="evidence" value="ECO:0007669"/>
    <property type="project" value="InterPro"/>
</dbReference>
<evidence type="ECO:0000313" key="7">
    <source>
        <dbReference type="EMBL" id="CAA2100291.1"/>
    </source>
</evidence>
<dbReference type="Pfam" id="PF00126">
    <property type="entry name" value="HTH_1"/>
    <property type="match status" value="1"/>
</dbReference>
<dbReference type="PANTHER" id="PTHR30537">
    <property type="entry name" value="HTH-TYPE TRANSCRIPTIONAL REGULATOR"/>
    <property type="match status" value="1"/>
</dbReference>
<evidence type="ECO:0000259" key="6">
    <source>
        <dbReference type="PROSITE" id="PS50931"/>
    </source>
</evidence>
<dbReference type="PANTHER" id="PTHR30537:SF31">
    <property type="entry name" value="TRANSCRIPTIONAL REGULATOR, LYSR FAMILY"/>
    <property type="match status" value="1"/>
</dbReference>
<keyword evidence="4" id="KW-0804">Transcription</keyword>
<dbReference type="Gene3D" id="1.10.10.10">
    <property type="entry name" value="Winged helix-like DNA-binding domain superfamily/Winged helix DNA-binding domain"/>
    <property type="match status" value="1"/>
</dbReference>
<dbReference type="Pfam" id="PF03466">
    <property type="entry name" value="LysR_substrate"/>
    <property type="match status" value="1"/>
</dbReference>
<accession>A0A679IP12</accession>
<sequence>MMLMERMQNNSPKENGSFCRQNDNEATTERDMEDFNDLALFAHVVTQQGFSAASRHLGIPKSRLSRRISQLEERMGVRLLQRSSRRLLLTSVGRQFYERCQATVAAGEEAFDVVRQATAQPQGLLRVSCPFTLAQFWLTPLIPAFMRACPGVRLRLEVSNRRVDPLQENVDVVLRVRRPPFEDSSLVARRLGGTVDVLLASPALVARLGTPQALGDLAAWPVLSLPDGNERYLWTLERGAQGEKQSLSFTPHFVTDDMFALRHLAEQGMGLALLPELMCRDALAEGRLVRLCGEWACAASEIQAAFASRRGMLPAVRAFIDHLLQNPPGEAAGRAGLS</sequence>
<dbReference type="PROSITE" id="PS50931">
    <property type="entry name" value="HTH_LYSR"/>
    <property type="match status" value="1"/>
</dbReference>
<dbReference type="GO" id="GO:0043565">
    <property type="term" value="F:sequence-specific DNA binding"/>
    <property type="evidence" value="ECO:0007669"/>
    <property type="project" value="TreeGrafter"/>
</dbReference>
<evidence type="ECO:0000256" key="5">
    <source>
        <dbReference type="SAM" id="MobiDB-lite"/>
    </source>
</evidence>
<gene>
    <name evidence="7" type="primary">dmlR_8</name>
    <name evidence="7" type="ORF">VVAX_00667</name>
</gene>
<evidence type="ECO:0000256" key="3">
    <source>
        <dbReference type="ARBA" id="ARBA00023125"/>
    </source>
</evidence>
<keyword evidence="2" id="KW-0805">Transcription regulation</keyword>
<organism evidence="7">
    <name type="scientific">Variovorax paradoxus</name>
    <dbReference type="NCBI Taxonomy" id="34073"/>
    <lineage>
        <taxon>Bacteria</taxon>
        <taxon>Pseudomonadati</taxon>
        <taxon>Pseudomonadota</taxon>
        <taxon>Betaproteobacteria</taxon>
        <taxon>Burkholderiales</taxon>
        <taxon>Comamonadaceae</taxon>
        <taxon>Variovorax</taxon>
    </lineage>
</organism>
<evidence type="ECO:0000256" key="4">
    <source>
        <dbReference type="ARBA" id="ARBA00023163"/>
    </source>
</evidence>
<proteinExistence type="inferred from homology"/>
<feature type="region of interest" description="Disordered" evidence="5">
    <location>
        <begin position="1"/>
        <end position="21"/>
    </location>
</feature>
<dbReference type="CDD" id="cd08473">
    <property type="entry name" value="PBP2_CrgA_like_4"/>
    <property type="match status" value="1"/>
</dbReference>
<feature type="compositionally biased region" description="Polar residues" evidence="5">
    <location>
        <begin position="7"/>
        <end position="21"/>
    </location>
</feature>
<dbReference type="InterPro" id="IPR036388">
    <property type="entry name" value="WH-like_DNA-bd_sf"/>
</dbReference>
<dbReference type="EMBL" id="LR743507">
    <property type="protein sequence ID" value="CAA2100291.1"/>
    <property type="molecule type" value="Genomic_DNA"/>
</dbReference>
<protein>
    <submittedName>
        <fullName evidence="7">HTH-type transcriptional regulator DmlR</fullName>
    </submittedName>
</protein>
<dbReference type="SUPFAM" id="SSF53850">
    <property type="entry name" value="Periplasmic binding protein-like II"/>
    <property type="match status" value="1"/>
</dbReference>
<feature type="domain" description="HTH lysR-type" evidence="6">
    <location>
        <begin position="33"/>
        <end position="90"/>
    </location>
</feature>
<name>A0A679IP12_VARPD</name>
<dbReference type="GO" id="GO:0006351">
    <property type="term" value="P:DNA-templated transcription"/>
    <property type="evidence" value="ECO:0007669"/>
    <property type="project" value="TreeGrafter"/>
</dbReference>
<comment type="similarity">
    <text evidence="1">Belongs to the LysR transcriptional regulatory family.</text>
</comment>
<dbReference type="SUPFAM" id="SSF46785">
    <property type="entry name" value="Winged helix' DNA-binding domain"/>
    <property type="match status" value="1"/>
</dbReference>
<keyword evidence="3" id="KW-0238">DNA-binding</keyword>
<dbReference type="InterPro" id="IPR005119">
    <property type="entry name" value="LysR_subst-bd"/>
</dbReference>
<dbReference type="FunFam" id="1.10.10.10:FF:000001">
    <property type="entry name" value="LysR family transcriptional regulator"/>
    <property type="match status" value="1"/>
</dbReference>